<evidence type="ECO:0000313" key="3">
    <source>
        <dbReference type="Proteomes" id="UP001055125"/>
    </source>
</evidence>
<accession>A0ABQ4RVC8</accession>
<proteinExistence type="predicted"/>
<reference evidence="2" key="2">
    <citation type="submission" date="2021-08" db="EMBL/GenBank/DDBJ databases">
        <authorList>
            <person name="Tani A."/>
            <person name="Ola A."/>
            <person name="Ogura Y."/>
            <person name="Katsura K."/>
            <person name="Hayashi T."/>
        </authorList>
    </citation>
    <scope>NUCLEOTIDE SEQUENCE</scope>
    <source>
        <strain evidence="2">DSM 19015</strain>
    </source>
</reference>
<evidence type="ECO:0000313" key="2">
    <source>
        <dbReference type="EMBL" id="GJD94330.1"/>
    </source>
</evidence>
<name>A0ABQ4RVC8_9HYPH</name>
<dbReference type="RefSeq" id="WP_238243514.1">
    <property type="nucleotide sequence ID" value="NZ_BPQP01000021.1"/>
</dbReference>
<keyword evidence="1" id="KW-0812">Transmembrane</keyword>
<protein>
    <submittedName>
        <fullName evidence="2">Uncharacterized protein</fullName>
    </submittedName>
</protein>
<feature type="transmembrane region" description="Helical" evidence="1">
    <location>
        <begin position="48"/>
        <end position="71"/>
    </location>
</feature>
<feature type="transmembrane region" description="Helical" evidence="1">
    <location>
        <begin position="21"/>
        <end position="42"/>
    </location>
</feature>
<keyword evidence="1" id="KW-0472">Membrane</keyword>
<evidence type="ECO:0000256" key="1">
    <source>
        <dbReference type="SAM" id="Phobius"/>
    </source>
</evidence>
<reference evidence="2" key="1">
    <citation type="journal article" date="2021" name="Front. Microbiol.">
        <title>Comprehensive Comparative Genomics and Phenotyping of Methylobacterium Species.</title>
        <authorList>
            <person name="Alessa O."/>
            <person name="Ogura Y."/>
            <person name="Fujitani Y."/>
            <person name="Takami H."/>
            <person name="Hayashi T."/>
            <person name="Sahin N."/>
            <person name="Tani A."/>
        </authorList>
    </citation>
    <scope>NUCLEOTIDE SEQUENCE</scope>
    <source>
        <strain evidence="2">DSM 19015</strain>
    </source>
</reference>
<dbReference type="Proteomes" id="UP001055125">
    <property type="component" value="Unassembled WGS sequence"/>
</dbReference>
<feature type="transmembrane region" description="Helical" evidence="1">
    <location>
        <begin position="83"/>
        <end position="108"/>
    </location>
</feature>
<gene>
    <name evidence="2" type="ORF">OCOJLMKI_1532</name>
</gene>
<organism evidence="2 3">
    <name type="scientific">Methylobacterium iners</name>
    <dbReference type="NCBI Taxonomy" id="418707"/>
    <lineage>
        <taxon>Bacteria</taxon>
        <taxon>Pseudomonadati</taxon>
        <taxon>Pseudomonadota</taxon>
        <taxon>Alphaproteobacteria</taxon>
        <taxon>Hyphomicrobiales</taxon>
        <taxon>Methylobacteriaceae</taxon>
        <taxon>Methylobacterium</taxon>
    </lineage>
</organism>
<comment type="caution">
    <text evidence="2">The sequence shown here is derived from an EMBL/GenBank/DDBJ whole genome shotgun (WGS) entry which is preliminary data.</text>
</comment>
<dbReference type="EMBL" id="BPQP01000021">
    <property type="protein sequence ID" value="GJD94330.1"/>
    <property type="molecule type" value="Genomic_DNA"/>
</dbReference>
<keyword evidence="3" id="KW-1185">Reference proteome</keyword>
<sequence>MVDRTLPRPGVPRIVRDALPAGTLRLAAILALGLVAGAFAWRDPSLNGWAAVALGLVLVLEALSLMAVRAVARRGLPLRIAGLRSLVLGLGPGGGIGAALFAVALLAWPDGFPILATLLSGLVGMGAVARLALARIVLRAEEQAEADET</sequence>
<feature type="transmembrane region" description="Helical" evidence="1">
    <location>
        <begin position="114"/>
        <end position="133"/>
    </location>
</feature>
<keyword evidence="1" id="KW-1133">Transmembrane helix</keyword>